<evidence type="ECO:0000313" key="3">
    <source>
        <dbReference type="Proteomes" id="UP000075243"/>
    </source>
</evidence>
<name>A0A151S3K1_CAJCA</name>
<feature type="region of interest" description="Disordered" evidence="1">
    <location>
        <begin position="40"/>
        <end position="61"/>
    </location>
</feature>
<protein>
    <submittedName>
        <fullName evidence="2">Uncharacterized protein</fullName>
    </submittedName>
</protein>
<keyword evidence="3" id="KW-1185">Reference proteome</keyword>
<dbReference type="Proteomes" id="UP000075243">
    <property type="component" value="Unassembled WGS sequence"/>
</dbReference>
<dbReference type="OrthoDB" id="1916329at2759"/>
<evidence type="ECO:0000256" key="1">
    <source>
        <dbReference type="SAM" id="MobiDB-lite"/>
    </source>
</evidence>
<evidence type="ECO:0000313" key="2">
    <source>
        <dbReference type="EMBL" id="KYP49344.1"/>
    </source>
</evidence>
<dbReference type="EMBL" id="KQ483478">
    <property type="protein sequence ID" value="KYP49344.1"/>
    <property type="molecule type" value="Genomic_DNA"/>
</dbReference>
<reference evidence="2" key="1">
    <citation type="journal article" date="2012" name="Nat. Biotechnol.">
        <title>Draft genome sequence of pigeonpea (Cajanus cajan), an orphan legume crop of resource-poor farmers.</title>
        <authorList>
            <person name="Varshney R.K."/>
            <person name="Chen W."/>
            <person name="Li Y."/>
            <person name="Bharti A.K."/>
            <person name="Saxena R.K."/>
            <person name="Schlueter J.A."/>
            <person name="Donoghue M.T."/>
            <person name="Azam S."/>
            <person name="Fan G."/>
            <person name="Whaley A.M."/>
            <person name="Farmer A.D."/>
            <person name="Sheridan J."/>
            <person name="Iwata A."/>
            <person name="Tuteja R."/>
            <person name="Penmetsa R.V."/>
            <person name="Wu W."/>
            <person name="Upadhyaya H.D."/>
            <person name="Yang S.P."/>
            <person name="Shah T."/>
            <person name="Saxena K.B."/>
            <person name="Michael T."/>
            <person name="McCombie W.R."/>
            <person name="Yang B."/>
            <person name="Zhang G."/>
            <person name="Yang H."/>
            <person name="Wang J."/>
            <person name="Spillane C."/>
            <person name="Cook D.R."/>
            <person name="May G.D."/>
            <person name="Xu X."/>
            <person name="Jackson S.A."/>
        </authorList>
    </citation>
    <scope>NUCLEOTIDE SEQUENCE [LARGE SCALE GENOMIC DNA]</scope>
</reference>
<dbReference type="AlphaFoldDB" id="A0A151S3K1"/>
<proteinExistence type="predicted"/>
<dbReference type="Gramene" id="C.cajan_28510.t">
    <property type="protein sequence ID" value="C.cajan_28510.t.cds1"/>
    <property type="gene ID" value="C.cajan_28510"/>
</dbReference>
<sequence length="127" mass="14423">MANKDYGNNKRSVCETSMLLVANIIRLSSLRFSGHSFTKKLTPPHQEEPIHVPTVGKGNESSVSKFYISGRTHEPERINMPRSYLTKPPKEDPTTYVHQAQDDVDVNAENYISHIRGKIRNDANVHH</sequence>
<accession>A0A151S3K1</accession>
<gene>
    <name evidence="2" type="ORF">KK1_028886</name>
</gene>
<dbReference type="OMA" id="EPERINM"/>
<organism evidence="2 3">
    <name type="scientific">Cajanus cajan</name>
    <name type="common">Pigeon pea</name>
    <name type="synonym">Cajanus indicus</name>
    <dbReference type="NCBI Taxonomy" id="3821"/>
    <lineage>
        <taxon>Eukaryota</taxon>
        <taxon>Viridiplantae</taxon>
        <taxon>Streptophyta</taxon>
        <taxon>Embryophyta</taxon>
        <taxon>Tracheophyta</taxon>
        <taxon>Spermatophyta</taxon>
        <taxon>Magnoliopsida</taxon>
        <taxon>eudicotyledons</taxon>
        <taxon>Gunneridae</taxon>
        <taxon>Pentapetalae</taxon>
        <taxon>rosids</taxon>
        <taxon>fabids</taxon>
        <taxon>Fabales</taxon>
        <taxon>Fabaceae</taxon>
        <taxon>Papilionoideae</taxon>
        <taxon>50 kb inversion clade</taxon>
        <taxon>NPAAA clade</taxon>
        <taxon>indigoferoid/millettioid clade</taxon>
        <taxon>Phaseoleae</taxon>
        <taxon>Cajanus</taxon>
    </lineage>
</organism>